<dbReference type="PANTHER" id="PTHR36303">
    <property type="entry name" value="2',3'-CYCLIC-NUCLEOTIDE 2'-PHOSPHODIESTERASE"/>
    <property type="match status" value="1"/>
</dbReference>
<proteinExistence type="predicted"/>
<feature type="binding site" evidence="2">
    <location>
        <position position="69"/>
    </location>
    <ligand>
        <name>Fe cation</name>
        <dbReference type="ChEBI" id="CHEBI:24875"/>
        <label>2</label>
    </ligand>
</feature>
<sequence length="284" mass="30982">MKARVLCIGDIVGRPGRHILSQVLPAYVRDNNIDCVIANAENAAGGSGLTPQIYEKLLRYGVNLVTLGDHAYRKRDIVSTLETADNIVRPANLSPEAAGKDFAIYQTANGVRVAVITLIGRIFMKPADCPYARIDALLSKIQNQNLADVIFVEMHAEATSEKVAMGYYLDGKVACVFGTHTHIVTADETLRTKGTAYITDIGMTGAHESVLGRKTEKVIKAFRTQMPFPFEIATEDQRVSGIVVTVNSNTHLAESIERVQLTCSETDSQGYDSDDGRPDRPSII</sequence>
<feature type="region of interest" description="Disordered" evidence="3">
    <location>
        <begin position="265"/>
        <end position="284"/>
    </location>
</feature>
<organism evidence="4 5">
    <name type="scientific">Anaerohalosphaera lusitana</name>
    <dbReference type="NCBI Taxonomy" id="1936003"/>
    <lineage>
        <taxon>Bacteria</taxon>
        <taxon>Pseudomonadati</taxon>
        <taxon>Planctomycetota</taxon>
        <taxon>Phycisphaerae</taxon>
        <taxon>Sedimentisphaerales</taxon>
        <taxon>Anaerohalosphaeraceae</taxon>
        <taxon>Anaerohalosphaera</taxon>
    </lineage>
</organism>
<evidence type="ECO:0000256" key="1">
    <source>
        <dbReference type="PIRSR" id="PIRSR004789-50"/>
    </source>
</evidence>
<dbReference type="GO" id="GO:0046872">
    <property type="term" value="F:metal ion binding"/>
    <property type="evidence" value="ECO:0007669"/>
    <property type="project" value="UniProtKB-KW"/>
</dbReference>
<name>A0A1U9NPR1_9BACT</name>
<evidence type="ECO:0000313" key="5">
    <source>
        <dbReference type="Proteomes" id="UP000189674"/>
    </source>
</evidence>
<feature type="binding site" evidence="2">
    <location>
        <position position="180"/>
    </location>
    <ligand>
        <name>Fe cation</name>
        <dbReference type="ChEBI" id="CHEBI:24875"/>
        <label>2</label>
    </ligand>
</feature>
<protein>
    <submittedName>
        <fullName evidence="4">Metallophosphoesterase, MG_246/ family</fullName>
    </submittedName>
</protein>
<dbReference type="STRING" id="1936003.STSP2_02930"/>
<keyword evidence="5" id="KW-1185">Reference proteome</keyword>
<dbReference type="InterPro" id="IPR005235">
    <property type="entry name" value="YmdB-like"/>
</dbReference>
<dbReference type="PIRSF" id="PIRSF004789">
    <property type="entry name" value="DR1281"/>
    <property type="match status" value="1"/>
</dbReference>
<keyword evidence="2" id="KW-0479">Metal-binding</keyword>
<reference evidence="5" key="1">
    <citation type="submission" date="2017-02" db="EMBL/GenBank/DDBJ databases">
        <title>Comparative genomics and description of representatives of a novel lineage of planctomycetes thriving in anoxic sediments.</title>
        <authorList>
            <person name="Spring S."/>
            <person name="Bunk B."/>
            <person name="Sproer C."/>
        </authorList>
    </citation>
    <scope>NUCLEOTIDE SEQUENCE [LARGE SCALE GENOMIC DNA]</scope>
    <source>
        <strain evidence="5">ST-NAGAB-D1</strain>
    </source>
</reference>
<accession>A0A1U9NPR1</accession>
<feature type="binding site" evidence="2">
    <location>
        <position position="41"/>
    </location>
    <ligand>
        <name>Fe cation</name>
        <dbReference type="ChEBI" id="CHEBI:24875"/>
        <label>1</label>
    </ligand>
</feature>
<feature type="binding site" evidence="2">
    <location>
        <position position="155"/>
    </location>
    <ligand>
        <name>Fe cation</name>
        <dbReference type="ChEBI" id="CHEBI:24875"/>
        <label>2</label>
    </ligand>
</feature>
<dbReference type="KEGG" id="alus:STSP2_02930"/>
<feature type="active site" description="Proton donor" evidence="1">
    <location>
        <position position="70"/>
    </location>
</feature>
<dbReference type="RefSeq" id="WP_146663392.1">
    <property type="nucleotide sequence ID" value="NZ_CP019791.1"/>
</dbReference>
<evidence type="ECO:0000313" key="4">
    <source>
        <dbReference type="EMBL" id="AQT69734.1"/>
    </source>
</evidence>
<dbReference type="EMBL" id="CP019791">
    <property type="protein sequence ID" value="AQT69734.1"/>
    <property type="molecule type" value="Genomic_DNA"/>
</dbReference>
<dbReference type="AlphaFoldDB" id="A0A1U9NPR1"/>
<feature type="binding site" evidence="2">
    <location>
        <position position="182"/>
    </location>
    <ligand>
        <name>Fe cation</name>
        <dbReference type="ChEBI" id="CHEBI:24875"/>
        <label>1</label>
    </ligand>
</feature>
<evidence type="ECO:0000256" key="3">
    <source>
        <dbReference type="SAM" id="MobiDB-lite"/>
    </source>
</evidence>
<dbReference type="OrthoDB" id="9801109at2"/>
<evidence type="ECO:0000256" key="2">
    <source>
        <dbReference type="PIRSR" id="PIRSR004789-51"/>
    </source>
</evidence>
<dbReference type="NCBIfam" id="TIGR00282">
    <property type="entry name" value="TIGR00282 family metallophosphoesterase"/>
    <property type="match status" value="1"/>
</dbReference>
<dbReference type="GO" id="GO:0004113">
    <property type="term" value="F:2',3'-cyclic-nucleotide 3'-phosphodiesterase activity"/>
    <property type="evidence" value="ECO:0007669"/>
    <property type="project" value="TreeGrafter"/>
</dbReference>
<dbReference type="InterPro" id="IPR029052">
    <property type="entry name" value="Metallo-depent_PP-like"/>
</dbReference>
<dbReference type="PANTHER" id="PTHR36303:SF1">
    <property type="entry name" value="2',3'-CYCLIC-NUCLEOTIDE 2'-PHOSPHODIESTERASE"/>
    <property type="match status" value="1"/>
</dbReference>
<dbReference type="SUPFAM" id="SSF56300">
    <property type="entry name" value="Metallo-dependent phosphatases"/>
    <property type="match status" value="1"/>
</dbReference>
<dbReference type="Proteomes" id="UP000189674">
    <property type="component" value="Chromosome"/>
</dbReference>
<gene>
    <name evidence="4" type="ORF">STSP2_02930</name>
</gene>
<feature type="binding site" evidence="2">
    <location>
        <position position="41"/>
    </location>
    <ligand>
        <name>Fe cation</name>
        <dbReference type="ChEBI" id="CHEBI:24875"/>
        <label>2</label>
    </ligand>
</feature>
<feature type="binding site" evidence="2">
    <location>
        <position position="10"/>
    </location>
    <ligand>
        <name>Fe cation</name>
        <dbReference type="ChEBI" id="CHEBI:24875"/>
        <label>1</label>
    </ligand>
</feature>
<feature type="compositionally biased region" description="Basic and acidic residues" evidence="3">
    <location>
        <begin position="274"/>
        <end position="284"/>
    </location>
</feature>
<dbReference type="Gene3D" id="3.60.21.10">
    <property type="match status" value="1"/>
</dbReference>
<feature type="binding site" evidence="2">
    <location>
        <position position="42"/>
    </location>
    <ligand>
        <name>Fe cation</name>
        <dbReference type="ChEBI" id="CHEBI:24875"/>
        <label>1</label>
    </ligand>
</feature>
<dbReference type="Pfam" id="PF13277">
    <property type="entry name" value="YmdB"/>
    <property type="match status" value="1"/>
</dbReference>